<dbReference type="AlphaFoldDB" id="A0A2G4YT55"/>
<sequence length="64" mass="7268">MSKKYWRDTVVKLKDRDCKAKTLTKIRVLLNSEAAKTYDGSLSGPLGHPNVESLFLQVKEMVTE</sequence>
<comment type="caution">
    <text evidence="1">The sequence shown here is derived from an EMBL/GenBank/DDBJ whole genome shotgun (WGS) entry which is preliminary data.</text>
</comment>
<evidence type="ECO:0000313" key="2">
    <source>
        <dbReference type="Proteomes" id="UP000229730"/>
    </source>
</evidence>
<gene>
    <name evidence="1" type="ORF">CRD36_06635</name>
</gene>
<proteinExistence type="predicted"/>
<dbReference type="RefSeq" id="WP_099471979.1">
    <property type="nucleotide sequence ID" value="NZ_CP041025.1"/>
</dbReference>
<dbReference type="Proteomes" id="UP000229730">
    <property type="component" value="Unassembled WGS sequence"/>
</dbReference>
<keyword evidence="2" id="KW-1185">Reference proteome</keyword>
<organism evidence="1 2">
    <name type="scientific">Paremcibacter congregatus</name>
    <dbReference type="NCBI Taxonomy" id="2043170"/>
    <lineage>
        <taxon>Bacteria</taxon>
        <taxon>Pseudomonadati</taxon>
        <taxon>Pseudomonadota</taxon>
        <taxon>Alphaproteobacteria</taxon>
        <taxon>Emcibacterales</taxon>
        <taxon>Emcibacteraceae</taxon>
        <taxon>Paremcibacter</taxon>
    </lineage>
</organism>
<protein>
    <submittedName>
        <fullName evidence="1">Uncharacterized protein</fullName>
    </submittedName>
</protein>
<dbReference type="EMBL" id="PDEM01000013">
    <property type="protein sequence ID" value="PHZ85467.1"/>
    <property type="molecule type" value="Genomic_DNA"/>
</dbReference>
<evidence type="ECO:0000313" key="1">
    <source>
        <dbReference type="EMBL" id="PHZ85467.1"/>
    </source>
</evidence>
<reference evidence="1 2" key="1">
    <citation type="submission" date="2017-10" db="EMBL/GenBank/DDBJ databases">
        <title>Frigbacter circumglobatus gen. nov. sp. nov., isolated from sediment cultured in situ.</title>
        <authorList>
            <person name="Zhao Z."/>
        </authorList>
    </citation>
    <scope>NUCLEOTIDE SEQUENCE [LARGE SCALE GENOMIC DNA]</scope>
    <source>
        <strain evidence="1 2">ZYL</strain>
    </source>
</reference>
<name>A0A2G4YT55_9PROT</name>
<accession>A0A2G4YT55</accession>
<dbReference type="InParanoid" id="A0A2G4YT55"/>